<gene>
    <name evidence="2" type="ORF">BLNAU_5285</name>
</gene>
<feature type="compositionally biased region" description="Polar residues" evidence="1">
    <location>
        <begin position="68"/>
        <end position="91"/>
    </location>
</feature>
<feature type="compositionally biased region" description="Basic and acidic residues" evidence="1">
    <location>
        <begin position="44"/>
        <end position="54"/>
    </location>
</feature>
<organism evidence="2 3">
    <name type="scientific">Blattamonas nauphoetae</name>
    <dbReference type="NCBI Taxonomy" id="2049346"/>
    <lineage>
        <taxon>Eukaryota</taxon>
        <taxon>Metamonada</taxon>
        <taxon>Preaxostyla</taxon>
        <taxon>Oxymonadida</taxon>
        <taxon>Blattamonas</taxon>
    </lineage>
</organism>
<reference evidence="2 3" key="1">
    <citation type="journal article" date="2022" name="bioRxiv">
        <title>Genomics of Preaxostyla Flagellates Illuminates Evolutionary Transitions and the Path Towards Mitochondrial Loss.</title>
        <authorList>
            <person name="Novak L.V.F."/>
            <person name="Treitli S.C."/>
            <person name="Pyrih J."/>
            <person name="Halakuc P."/>
            <person name="Pipaliya S.V."/>
            <person name="Vacek V."/>
            <person name="Brzon O."/>
            <person name="Soukal P."/>
            <person name="Eme L."/>
            <person name="Dacks J.B."/>
            <person name="Karnkowska A."/>
            <person name="Elias M."/>
            <person name="Hampl V."/>
        </authorList>
    </citation>
    <scope>NUCLEOTIDE SEQUENCE [LARGE SCALE GENOMIC DNA]</scope>
    <source>
        <strain evidence="2">NAU3</strain>
        <tissue evidence="2">Gut</tissue>
    </source>
</reference>
<keyword evidence="3" id="KW-1185">Reference proteome</keyword>
<accession>A0ABQ9Y7T6</accession>
<feature type="region of interest" description="Disordered" evidence="1">
    <location>
        <begin position="44"/>
        <end position="91"/>
    </location>
</feature>
<evidence type="ECO:0000313" key="3">
    <source>
        <dbReference type="Proteomes" id="UP001281761"/>
    </source>
</evidence>
<comment type="caution">
    <text evidence="2">The sequence shown here is derived from an EMBL/GenBank/DDBJ whole genome shotgun (WGS) entry which is preliminary data.</text>
</comment>
<evidence type="ECO:0000313" key="2">
    <source>
        <dbReference type="EMBL" id="KAK2959796.1"/>
    </source>
</evidence>
<evidence type="ECO:0000256" key="1">
    <source>
        <dbReference type="SAM" id="MobiDB-lite"/>
    </source>
</evidence>
<name>A0ABQ9Y7T6_9EUKA</name>
<sequence>MESLEVEKNARTQAERLNMQMEEELRTLKEKFSQLDSERNEVLAKVTRLEESRTPSRSFFSRKRKEQPTSTEVNTSPRSPFRSPQTKQETGTHIKIGAAVIEHFKRDEWTVSGNVFTKAQKSYASLVSFDFGEVVARLSLTIGSRPSDNFAVGIISSSLINESLTTYFPLLKGGAAWDLFPSFRGAMQNDVGDSK</sequence>
<proteinExistence type="predicted"/>
<dbReference type="EMBL" id="JARBJD010000027">
    <property type="protein sequence ID" value="KAK2959796.1"/>
    <property type="molecule type" value="Genomic_DNA"/>
</dbReference>
<protein>
    <submittedName>
        <fullName evidence="2">Uncharacterized protein</fullName>
    </submittedName>
</protein>
<dbReference type="Proteomes" id="UP001281761">
    <property type="component" value="Unassembled WGS sequence"/>
</dbReference>